<keyword evidence="3 6" id="KW-0812">Transmembrane</keyword>
<dbReference type="OrthoDB" id="9948771at2"/>
<evidence type="ECO:0000313" key="7">
    <source>
        <dbReference type="EMBL" id="QNB47050.1"/>
    </source>
</evidence>
<dbReference type="Pfam" id="PF03899">
    <property type="entry name" value="ATP-synt_I"/>
    <property type="match status" value="1"/>
</dbReference>
<evidence type="ECO:0000256" key="4">
    <source>
        <dbReference type="ARBA" id="ARBA00022989"/>
    </source>
</evidence>
<keyword evidence="8" id="KW-1185">Reference proteome</keyword>
<dbReference type="EMBL" id="CP045798">
    <property type="protein sequence ID" value="QNB47050.1"/>
    <property type="molecule type" value="Genomic_DNA"/>
</dbReference>
<organism evidence="7 8">
    <name type="scientific">Thermanaerosceptrum fracticalcis</name>
    <dbReference type="NCBI Taxonomy" id="1712410"/>
    <lineage>
        <taxon>Bacteria</taxon>
        <taxon>Bacillati</taxon>
        <taxon>Bacillota</taxon>
        <taxon>Clostridia</taxon>
        <taxon>Eubacteriales</taxon>
        <taxon>Peptococcaceae</taxon>
        <taxon>Thermanaerosceptrum</taxon>
    </lineage>
</organism>
<reference evidence="7 8" key="1">
    <citation type="journal article" date="2019" name="Front. Microbiol.">
        <title>Thermoanaerosceptrum fracticalcis gen. nov. sp. nov., a Novel Fumarate-Fermenting Microorganism From a Deep Fractured Carbonate Aquifer of the US Great Basin.</title>
        <authorList>
            <person name="Hamilton-Brehm S.D."/>
            <person name="Stewart L.E."/>
            <person name="Zavarin M."/>
            <person name="Caldwell M."/>
            <person name="Lawson P.A."/>
            <person name="Onstott T.C."/>
            <person name="Grzymski J."/>
            <person name="Neveux I."/>
            <person name="Lollar B.S."/>
            <person name="Russell C.E."/>
            <person name="Moser D.P."/>
        </authorList>
    </citation>
    <scope>NUCLEOTIDE SEQUENCE [LARGE SCALE GENOMIC DNA]</scope>
    <source>
        <strain evidence="7 8">DRI-13</strain>
    </source>
</reference>
<dbReference type="KEGG" id="tfr:BR63_12465"/>
<dbReference type="InterPro" id="IPR005598">
    <property type="entry name" value="ATP_synth_I"/>
</dbReference>
<keyword evidence="2" id="KW-1003">Cell membrane</keyword>
<dbReference type="RefSeq" id="WP_034420586.1">
    <property type="nucleotide sequence ID" value="NZ_CP045798.1"/>
</dbReference>
<evidence type="ECO:0000256" key="1">
    <source>
        <dbReference type="ARBA" id="ARBA00004651"/>
    </source>
</evidence>
<comment type="subcellular location">
    <subcellularLocation>
        <location evidence="1">Cell membrane</location>
        <topology evidence="1">Multi-pass membrane protein</topology>
    </subcellularLocation>
</comment>
<evidence type="ECO:0000313" key="8">
    <source>
        <dbReference type="Proteomes" id="UP000515847"/>
    </source>
</evidence>
<keyword evidence="5 6" id="KW-0472">Membrane</keyword>
<evidence type="ECO:0000256" key="6">
    <source>
        <dbReference type="SAM" id="Phobius"/>
    </source>
</evidence>
<proteinExistence type="predicted"/>
<accession>A0A7G6E4P6</accession>
<gene>
    <name evidence="7" type="ORF">BR63_12465</name>
</gene>
<name>A0A7G6E4P6_THEFR</name>
<evidence type="ECO:0000256" key="2">
    <source>
        <dbReference type="ARBA" id="ARBA00022475"/>
    </source>
</evidence>
<evidence type="ECO:0000256" key="3">
    <source>
        <dbReference type="ARBA" id="ARBA00022692"/>
    </source>
</evidence>
<sequence>MPTWLPSALIGLAFGLLVSAFNHFLLMQGMRQAQNLPEHKAKNLITLRYGIRYVLNIAALFLVHKNMPMLVATALGLTVSKNILFLKHLFANLGRKGVS</sequence>
<dbReference type="Proteomes" id="UP000515847">
    <property type="component" value="Chromosome"/>
</dbReference>
<evidence type="ECO:0000256" key="5">
    <source>
        <dbReference type="ARBA" id="ARBA00023136"/>
    </source>
</evidence>
<feature type="transmembrane region" description="Helical" evidence="6">
    <location>
        <begin position="6"/>
        <end position="25"/>
    </location>
</feature>
<protein>
    <submittedName>
        <fullName evidence="7">ATP synthase subunit I</fullName>
    </submittedName>
</protein>
<keyword evidence="4 6" id="KW-1133">Transmembrane helix</keyword>
<dbReference type="GO" id="GO:0005886">
    <property type="term" value="C:plasma membrane"/>
    <property type="evidence" value="ECO:0007669"/>
    <property type="project" value="UniProtKB-SubCell"/>
</dbReference>
<dbReference type="AlphaFoldDB" id="A0A7G6E4P6"/>